<dbReference type="CDD" id="cd19166">
    <property type="entry name" value="HemeO-bac"/>
    <property type="match status" value="1"/>
</dbReference>
<keyword evidence="2" id="KW-1185">Reference proteome</keyword>
<sequence length="182" mass="19702">MVVEPRPSETLRARLRAATADDHTRVDELAGRFNLGEHAGYTGFLVAQMRVLPAIEARLMEGPHPPRWEERGRAAALASDLAALGVSSPRPVPILALDTPAERIGAAYVLEGSRLGAAVQSRFVTRSQPEAPRAFLDHGAGQSFWPEFLCWLETQPQETSDLAGMIAGSRATFAAFAHAFET</sequence>
<dbReference type="AlphaFoldDB" id="A0A6I4J021"/>
<proteinExistence type="predicted"/>
<reference evidence="1 2" key="1">
    <citation type="submission" date="2019-12" db="EMBL/GenBank/DDBJ databases">
        <authorList>
            <person name="Huq M.A."/>
        </authorList>
    </citation>
    <scope>NUCLEOTIDE SEQUENCE [LARGE SCALE GENOMIC DNA]</scope>
    <source>
        <strain evidence="1 2">MAH-20</strain>
    </source>
</reference>
<protein>
    <submittedName>
        <fullName evidence="1">Heme oxygenase</fullName>
    </submittedName>
</protein>
<dbReference type="RefSeq" id="WP_198159771.1">
    <property type="nucleotide sequence ID" value="NZ_WQMS01000005.1"/>
</dbReference>
<comment type="caution">
    <text evidence="1">The sequence shown here is derived from an EMBL/GenBank/DDBJ whole genome shotgun (WGS) entry which is preliminary data.</text>
</comment>
<gene>
    <name evidence="1" type="ORF">GON01_03540</name>
</gene>
<dbReference type="EMBL" id="WQMS01000005">
    <property type="protein sequence ID" value="MVO77011.1"/>
    <property type="molecule type" value="Genomic_DNA"/>
</dbReference>
<dbReference type="Proteomes" id="UP000441389">
    <property type="component" value="Unassembled WGS sequence"/>
</dbReference>
<evidence type="ECO:0000313" key="1">
    <source>
        <dbReference type="EMBL" id="MVO77011.1"/>
    </source>
</evidence>
<evidence type="ECO:0000313" key="2">
    <source>
        <dbReference type="Proteomes" id="UP000441389"/>
    </source>
</evidence>
<dbReference type="InterPro" id="IPR016084">
    <property type="entry name" value="Haem_Oase-like_multi-hlx"/>
</dbReference>
<dbReference type="Gene3D" id="1.20.910.10">
    <property type="entry name" value="Heme oxygenase-like"/>
    <property type="match status" value="1"/>
</dbReference>
<name>A0A6I4J021_9SPHN</name>
<accession>A0A6I4J021</accession>
<organism evidence="1 2">
    <name type="scientific">Sphingomonas horti</name>
    <dbReference type="NCBI Taxonomy" id="2682842"/>
    <lineage>
        <taxon>Bacteria</taxon>
        <taxon>Pseudomonadati</taxon>
        <taxon>Pseudomonadota</taxon>
        <taxon>Alphaproteobacteria</taxon>
        <taxon>Sphingomonadales</taxon>
        <taxon>Sphingomonadaceae</taxon>
        <taxon>Sphingomonas</taxon>
    </lineage>
</organism>
<dbReference type="SUPFAM" id="SSF48613">
    <property type="entry name" value="Heme oxygenase-like"/>
    <property type="match status" value="1"/>
</dbReference>